<reference evidence="3" key="1">
    <citation type="submission" date="2016-06" db="EMBL/GenBank/DDBJ databases">
        <authorList>
            <person name="Varghese N."/>
            <person name="Submissions Spin"/>
        </authorList>
    </citation>
    <scope>NUCLEOTIDE SEQUENCE [LARGE SCALE GENOMIC DNA]</scope>
    <source>
        <strain evidence="3">DSM 44151</strain>
    </source>
</reference>
<dbReference type="GeneID" id="43280147"/>
<name>A0A1C6V9K1_9ACTN</name>
<dbReference type="AlphaFoldDB" id="A0A1C6V9K1"/>
<feature type="transmembrane region" description="Helical" evidence="1">
    <location>
        <begin position="122"/>
        <end position="147"/>
    </location>
</feature>
<organism evidence="2 3">
    <name type="scientific">Micromonospora chersina</name>
    <dbReference type="NCBI Taxonomy" id="47854"/>
    <lineage>
        <taxon>Bacteria</taxon>
        <taxon>Bacillati</taxon>
        <taxon>Actinomycetota</taxon>
        <taxon>Actinomycetes</taxon>
        <taxon>Micromonosporales</taxon>
        <taxon>Micromonosporaceae</taxon>
        <taxon>Micromonospora</taxon>
    </lineage>
</organism>
<protein>
    <submittedName>
        <fullName evidence="2">Uncharacterized protein</fullName>
    </submittedName>
</protein>
<gene>
    <name evidence="2" type="ORF">GA0070603_3509</name>
</gene>
<sequence>MTITQVRTDWSGHARGVLLDAVYCGGLAVVSLAGLGLVLAGRPAAAARLSGRWQRLRRQPATQPVRALPVAGNALMGLVLGVLAVIPLGIEALFVARGVLYGVVDGGPYDTSWGGPTRGGAWLAHFLVGVPFALAGLAAMSGLALLHRRWTAHLAGERGGAWVVPVALLACGAAAVLFVAWLHQI</sequence>
<dbReference type="Proteomes" id="UP000198605">
    <property type="component" value="Unassembled WGS sequence"/>
</dbReference>
<evidence type="ECO:0000313" key="3">
    <source>
        <dbReference type="Proteomes" id="UP000198605"/>
    </source>
</evidence>
<proteinExistence type="predicted"/>
<accession>A0A1C6V9K1</accession>
<evidence type="ECO:0000313" key="2">
    <source>
        <dbReference type="EMBL" id="SCL62988.1"/>
    </source>
</evidence>
<keyword evidence="1" id="KW-0812">Transmembrane</keyword>
<feature type="transmembrane region" description="Helical" evidence="1">
    <location>
        <begin position="20"/>
        <end position="44"/>
    </location>
</feature>
<dbReference type="EMBL" id="FMIB01000002">
    <property type="protein sequence ID" value="SCL62988.1"/>
    <property type="molecule type" value="Genomic_DNA"/>
</dbReference>
<keyword evidence="1" id="KW-0472">Membrane</keyword>
<dbReference type="STRING" id="47854.GA0070603_3509"/>
<dbReference type="RefSeq" id="WP_091315016.1">
    <property type="nucleotide sequence ID" value="NZ_FMIB01000002.1"/>
</dbReference>
<feature type="transmembrane region" description="Helical" evidence="1">
    <location>
        <begin position="65"/>
        <end position="90"/>
    </location>
</feature>
<evidence type="ECO:0000256" key="1">
    <source>
        <dbReference type="SAM" id="Phobius"/>
    </source>
</evidence>
<keyword evidence="3" id="KW-1185">Reference proteome</keyword>
<keyword evidence="1" id="KW-1133">Transmembrane helix</keyword>
<feature type="transmembrane region" description="Helical" evidence="1">
    <location>
        <begin position="159"/>
        <end position="182"/>
    </location>
</feature>
<dbReference type="OrthoDB" id="4338017at2"/>